<feature type="transmembrane region" description="Helical" evidence="6">
    <location>
        <begin position="311"/>
        <end position="335"/>
    </location>
</feature>
<dbReference type="PANTHER" id="PTHR23513">
    <property type="entry name" value="INTEGRAL MEMBRANE EFFLUX PROTEIN-RELATED"/>
    <property type="match status" value="1"/>
</dbReference>
<keyword evidence="4 6" id="KW-1133">Transmembrane helix</keyword>
<feature type="transmembrane region" description="Helical" evidence="6">
    <location>
        <begin position="382"/>
        <end position="402"/>
    </location>
</feature>
<dbReference type="PANTHER" id="PTHR23513:SF6">
    <property type="entry name" value="MAJOR FACILITATOR SUPERFAMILY ASSOCIATED DOMAIN-CONTAINING PROTEIN"/>
    <property type="match status" value="1"/>
</dbReference>
<keyword evidence="2" id="KW-1003">Cell membrane</keyword>
<dbReference type="SUPFAM" id="SSF103473">
    <property type="entry name" value="MFS general substrate transporter"/>
    <property type="match status" value="1"/>
</dbReference>
<name>A0ABV1TMV1_9ACTN</name>
<reference evidence="8 9" key="1">
    <citation type="submission" date="2024-06" db="EMBL/GenBank/DDBJ databases">
        <title>The Natural Products Discovery Center: Release of the First 8490 Sequenced Strains for Exploring Actinobacteria Biosynthetic Diversity.</title>
        <authorList>
            <person name="Kalkreuter E."/>
            <person name="Kautsar S.A."/>
            <person name="Yang D."/>
            <person name="Bader C.D."/>
            <person name="Teijaro C.N."/>
            <person name="Fluegel L."/>
            <person name="Davis C.M."/>
            <person name="Simpson J.R."/>
            <person name="Lauterbach L."/>
            <person name="Steele A.D."/>
            <person name="Gui C."/>
            <person name="Meng S."/>
            <person name="Li G."/>
            <person name="Viehrig K."/>
            <person name="Ye F."/>
            <person name="Su P."/>
            <person name="Kiefer A.F."/>
            <person name="Nichols A."/>
            <person name="Cepeda A.J."/>
            <person name="Yan W."/>
            <person name="Fan B."/>
            <person name="Jiang Y."/>
            <person name="Adhikari A."/>
            <person name="Zheng C.-J."/>
            <person name="Schuster L."/>
            <person name="Cowan T.M."/>
            <person name="Smanski M.J."/>
            <person name="Chevrette M.G."/>
            <person name="De Carvalho L.P.S."/>
            <person name="Shen B."/>
        </authorList>
    </citation>
    <scope>NUCLEOTIDE SEQUENCE [LARGE SCALE GENOMIC DNA]</scope>
    <source>
        <strain evidence="8 9">NPDC001694</strain>
    </source>
</reference>
<dbReference type="Pfam" id="PF07690">
    <property type="entry name" value="MFS_1"/>
    <property type="match status" value="1"/>
</dbReference>
<proteinExistence type="predicted"/>
<evidence type="ECO:0000256" key="5">
    <source>
        <dbReference type="ARBA" id="ARBA00023136"/>
    </source>
</evidence>
<dbReference type="InterPro" id="IPR011701">
    <property type="entry name" value="MFS"/>
</dbReference>
<dbReference type="RefSeq" id="WP_351959891.1">
    <property type="nucleotide sequence ID" value="NZ_JBEOZM010000016.1"/>
</dbReference>
<dbReference type="InterPro" id="IPR020846">
    <property type="entry name" value="MFS_dom"/>
</dbReference>
<feature type="transmembrane region" description="Helical" evidence="6">
    <location>
        <begin position="109"/>
        <end position="136"/>
    </location>
</feature>
<feature type="transmembrane region" description="Helical" evidence="6">
    <location>
        <begin position="252"/>
        <end position="275"/>
    </location>
</feature>
<dbReference type="CDD" id="cd06173">
    <property type="entry name" value="MFS_MefA_like"/>
    <property type="match status" value="1"/>
</dbReference>
<comment type="caution">
    <text evidence="8">The sequence shown here is derived from an EMBL/GenBank/DDBJ whole genome shotgun (WGS) entry which is preliminary data.</text>
</comment>
<evidence type="ECO:0000313" key="9">
    <source>
        <dbReference type="Proteomes" id="UP001490365"/>
    </source>
</evidence>
<protein>
    <submittedName>
        <fullName evidence="8">MFS transporter</fullName>
    </submittedName>
</protein>
<sequence>MAGRLPALLREPVFRRYWTGQTVSLFGDQITQVALPLLAVLALDAGPEQMGRLTAAGLLPSLLFSVHAGVRADRSGRRRHMMIAADLGRALALVSIPAAWALGRLGLGQLYAVAFTVGTLSVLFDVCNAALFVSLVPAARYVEGNSLINGSRAMSYVGGTGAAGALVQLLSAPVALLADTASYLTSAWQLARIRPTEPPAAAHARGDLTAGFRYLARSPVLRGYYAAVTTLNLFNFAFQAVFVLYATTELGLGPGLLGAVLGCGAVGSLLGALLTGRIARRLGTGRAALLGLFAFPAPLVLVPLARGPVAVTATCLLLAEFGSGFGVMLLDIAGGSLTASLIPDSLRSRAAGAARLFNYGIRPVGALAGGGLASATGLRPTLWVATLGALLGLVWALPSGLLRRARAAPEVESVQVPALKQKNRGPALRRGTRG</sequence>
<dbReference type="EMBL" id="JBEOZM010000016">
    <property type="protein sequence ID" value="MER6271358.1"/>
    <property type="molecule type" value="Genomic_DNA"/>
</dbReference>
<keyword evidence="5 6" id="KW-0472">Membrane</keyword>
<gene>
    <name evidence="8" type="ORF">ABT211_29300</name>
</gene>
<comment type="subcellular location">
    <subcellularLocation>
        <location evidence="1">Cell membrane</location>
        <topology evidence="1">Multi-pass membrane protein</topology>
    </subcellularLocation>
</comment>
<keyword evidence="9" id="KW-1185">Reference proteome</keyword>
<dbReference type="Proteomes" id="UP001490365">
    <property type="component" value="Unassembled WGS sequence"/>
</dbReference>
<feature type="transmembrane region" description="Helical" evidence="6">
    <location>
        <begin position="82"/>
        <end position="103"/>
    </location>
</feature>
<dbReference type="Gene3D" id="1.20.1250.20">
    <property type="entry name" value="MFS general substrate transporter like domains"/>
    <property type="match status" value="1"/>
</dbReference>
<dbReference type="InterPro" id="IPR036259">
    <property type="entry name" value="MFS_trans_sf"/>
</dbReference>
<organism evidence="8 9">
    <name type="scientific">Streptomyces sp. 900105755</name>
    <dbReference type="NCBI Taxonomy" id="3154389"/>
    <lineage>
        <taxon>Bacteria</taxon>
        <taxon>Bacillati</taxon>
        <taxon>Actinomycetota</taxon>
        <taxon>Actinomycetes</taxon>
        <taxon>Kitasatosporales</taxon>
        <taxon>Streptomycetaceae</taxon>
        <taxon>Streptomyces</taxon>
    </lineage>
</organism>
<feature type="transmembrane region" description="Helical" evidence="6">
    <location>
        <begin position="356"/>
        <end position="376"/>
    </location>
</feature>
<keyword evidence="3 6" id="KW-0812">Transmembrane</keyword>
<feature type="domain" description="Major facilitator superfamily (MFS) profile" evidence="7">
    <location>
        <begin position="211"/>
        <end position="434"/>
    </location>
</feature>
<evidence type="ECO:0000256" key="1">
    <source>
        <dbReference type="ARBA" id="ARBA00004651"/>
    </source>
</evidence>
<evidence type="ECO:0000313" key="8">
    <source>
        <dbReference type="EMBL" id="MER6271358.1"/>
    </source>
</evidence>
<evidence type="ECO:0000259" key="7">
    <source>
        <dbReference type="PROSITE" id="PS50850"/>
    </source>
</evidence>
<evidence type="ECO:0000256" key="2">
    <source>
        <dbReference type="ARBA" id="ARBA00022475"/>
    </source>
</evidence>
<feature type="transmembrane region" description="Helical" evidence="6">
    <location>
        <begin position="223"/>
        <end position="246"/>
    </location>
</feature>
<evidence type="ECO:0000256" key="6">
    <source>
        <dbReference type="SAM" id="Phobius"/>
    </source>
</evidence>
<accession>A0ABV1TMV1</accession>
<dbReference type="PROSITE" id="PS50850">
    <property type="entry name" value="MFS"/>
    <property type="match status" value="1"/>
</dbReference>
<evidence type="ECO:0000256" key="4">
    <source>
        <dbReference type="ARBA" id="ARBA00022989"/>
    </source>
</evidence>
<feature type="transmembrane region" description="Helical" evidence="6">
    <location>
        <begin position="287"/>
        <end position="305"/>
    </location>
</feature>
<evidence type="ECO:0000256" key="3">
    <source>
        <dbReference type="ARBA" id="ARBA00022692"/>
    </source>
</evidence>